<feature type="domain" description="Reverse transcriptase" evidence="1">
    <location>
        <begin position="117"/>
        <end position="245"/>
    </location>
</feature>
<evidence type="ECO:0000259" key="1">
    <source>
        <dbReference type="PROSITE" id="PS50878"/>
    </source>
</evidence>
<comment type="caution">
    <text evidence="2">The sequence shown here is derived from an EMBL/GenBank/DDBJ whole genome shotgun (WGS) entry which is preliminary data.</text>
</comment>
<dbReference type="CDD" id="cd01650">
    <property type="entry name" value="RT_nLTR_like"/>
    <property type="match status" value="1"/>
</dbReference>
<dbReference type="Proteomes" id="UP000762676">
    <property type="component" value="Unassembled WGS sequence"/>
</dbReference>
<keyword evidence="2" id="KW-0378">Hydrolase</keyword>
<dbReference type="PANTHER" id="PTHR19446">
    <property type="entry name" value="REVERSE TRANSCRIPTASES"/>
    <property type="match status" value="1"/>
</dbReference>
<dbReference type="PROSITE" id="PS50878">
    <property type="entry name" value="RT_POL"/>
    <property type="match status" value="1"/>
</dbReference>
<keyword evidence="3" id="KW-1185">Reference proteome</keyword>
<organism evidence="2 3">
    <name type="scientific">Elysia marginata</name>
    <dbReference type="NCBI Taxonomy" id="1093978"/>
    <lineage>
        <taxon>Eukaryota</taxon>
        <taxon>Metazoa</taxon>
        <taxon>Spiralia</taxon>
        <taxon>Lophotrochozoa</taxon>
        <taxon>Mollusca</taxon>
        <taxon>Gastropoda</taxon>
        <taxon>Heterobranchia</taxon>
        <taxon>Euthyneura</taxon>
        <taxon>Panpulmonata</taxon>
        <taxon>Sacoglossa</taxon>
        <taxon>Placobranchoidea</taxon>
        <taxon>Plakobranchidae</taxon>
        <taxon>Elysia</taxon>
    </lineage>
</organism>
<keyword evidence="2" id="KW-0255">Endonuclease</keyword>
<evidence type="ECO:0000313" key="2">
    <source>
        <dbReference type="EMBL" id="GFS04657.1"/>
    </source>
</evidence>
<name>A0AAV4I5A1_9GAST</name>
<dbReference type="GO" id="GO:0004519">
    <property type="term" value="F:endonuclease activity"/>
    <property type="evidence" value="ECO:0007669"/>
    <property type="project" value="UniProtKB-KW"/>
</dbReference>
<sequence length="245" mass="28688">MFSNKHKEMHSQITREFRPRLNVIKDKNGNALTDQEKIGERWAEYCREMYDSSKIISPQMSPNEEDDLPPLKSEVEWAIRQLPSGKSAGVDNIQIYAEMIKVSGDSGVELYHKLCLKIWETEQWPEEWRKSVFVTLPKKGDLQQCPKYRTIALISHASKILLKIIMKRLENTISREANETQAGFRPNRGARDQIMNLRNMIEKTRETNTEMYMCFIDYTKAFDRVSHNKLLNDLKTFKVHCVLCT</sequence>
<evidence type="ECO:0000313" key="3">
    <source>
        <dbReference type="Proteomes" id="UP000762676"/>
    </source>
</evidence>
<accession>A0AAV4I5A1</accession>
<dbReference type="EMBL" id="BMAT01009349">
    <property type="protein sequence ID" value="GFS04657.1"/>
    <property type="molecule type" value="Genomic_DNA"/>
</dbReference>
<reference evidence="2 3" key="1">
    <citation type="journal article" date="2021" name="Elife">
        <title>Chloroplast acquisition without the gene transfer in kleptoplastic sea slugs, Plakobranchus ocellatus.</title>
        <authorList>
            <person name="Maeda T."/>
            <person name="Takahashi S."/>
            <person name="Yoshida T."/>
            <person name="Shimamura S."/>
            <person name="Takaki Y."/>
            <person name="Nagai Y."/>
            <person name="Toyoda A."/>
            <person name="Suzuki Y."/>
            <person name="Arimoto A."/>
            <person name="Ishii H."/>
            <person name="Satoh N."/>
            <person name="Nishiyama T."/>
            <person name="Hasebe M."/>
            <person name="Maruyama T."/>
            <person name="Minagawa J."/>
            <person name="Obokata J."/>
            <person name="Shigenobu S."/>
        </authorList>
    </citation>
    <scope>NUCLEOTIDE SEQUENCE [LARGE SCALE GENOMIC DNA]</scope>
</reference>
<proteinExistence type="predicted"/>
<dbReference type="Pfam" id="PF00078">
    <property type="entry name" value="RVT_1"/>
    <property type="match status" value="1"/>
</dbReference>
<gene>
    <name evidence="2" type="ORF">ElyMa_004662000</name>
</gene>
<dbReference type="InterPro" id="IPR000477">
    <property type="entry name" value="RT_dom"/>
</dbReference>
<keyword evidence="2" id="KW-0540">Nuclease</keyword>
<protein>
    <submittedName>
        <fullName evidence="2">Endonuclease-reverse transcriptase</fullName>
    </submittedName>
</protein>
<dbReference type="SUPFAM" id="SSF56672">
    <property type="entry name" value="DNA/RNA polymerases"/>
    <property type="match status" value="1"/>
</dbReference>
<dbReference type="AlphaFoldDB" id="A0AAV4I5A1"/>
<dbReference type="InterPro" id="IPR043502">
    <property type="entry name" value="DNA/RNA_pol_sf"/>
</dbReference>